<organism evidence="1 2">
    <name type="scientific">Allorhizobium taibaishanense</name>
    <dbReference type="NCBI Taxonomy" id="887144"/>
    <lineage>
        <taxon>Bacteria</taxon>
        <taxon>Pseudomonadati</taxon>
        <taxon>Pseudomonadota</taxon>
        <taxon>Alphaproteobacteria</taxon>
        <taxon>Hyphomicrobiales</taxon>
        <taxon>Rhizobiaceae</taxon>
        <taxon>Rhizobium/Agrobacterium group</taxon>
        <taxon>Allorhizobium</taxon>
    </lineage>
</organism>
<dbReference type="AlphaFoldDB" id="A0A1Q9A8W9"/>
<comment type="caution">
    <text evidence="1">The sequence shown here is derived from an EMBL/GenBank/DDBJ whole genome shotgun (WGS) entry which is preliminary data.</text>
</comment>
<protein>
    <submittedName>
        <fullName evidence="1">Uncharacterized protein</fullName>
    </submittedName>
</protein>
<evidence type="ECO:0000313" key="2">
    <source>
        <dbReference type="Proteomes" id="UP000185598"/>
    </source>
</evidence>
<accession>A0A1Q9A8W9</accession>
<dbReference type="EMBL" id="MKIN01000020">
    <property type="protein sequence ID" value="OLP51049.1"/>
    <property type="molecule type" value="Genomic_DNA"/>
</dbReference>
<dbReference type="Proteomes" id="UP000185598">
    <property type="component" value="Unassembled WGS sequence"/>
</dbReference>
<name>A0A1Q9A8W9_9HYPH</name>
<dbReference type="STRING" id="887144.BJF91_07440"/>
<sequence length="77" mass="9106">MISFIWAVNGRFLFEHLRAWAVREGDLQFPACSLVRLITDIRHSFQADRLLRLSNLFFVGFCRKQVQLCDQCFGKIR</sequence>
<evidence type="ECO:0000313" key="1">
    <source>
        <dbReference type="EMBL" id="OLP51049.1"/>
    </source>
</evidence>
<proteinExistence type="predicted"/>
<keyword evidence="2" id="KW-1185">Reference proteome</keyword>
<gene>
    <name evidence="1" type="ORF">BJF91_07440</name>
</gene>
<reference evidence="1 2" key="1">
    <citation type="submission" date="2016-09" db="EMBL/GenBank/DDBJ databases">
        <title>Rhizobium oryziradicis sp. nov., isolated from the root of rice.</title>
        <authorList>
            <person name="Zhao J."/>
            <person name="Zhang X."/>
        </authorList>
    </citation>
    <scope>NUCLEOTIDE SEQUENCE [LARGE SCALE GENOMIC DNA]</scope>
    <source>
        <strain evidence="1 2">14971</strain>
    </source>
</reference>